<evidence type="ECO:0000313" key="7">
    <source>
        <dbReference type="Proteomes" id="UP000030746"/>
    </source>
</evidence>
<dbReference type="RefSeq" id="XP_009064304.1">
    <property type="nucleotide sequence ID" value="XM_009066056.1"/>
</dbReference>
<feature type="domain" description="Carboxylesterase type B" evidence="5">
    <location>
        <begin position="21"/>
        <end position="552"/>
    </location>
</feature>
<dbReference type="STRING" id="225164.V4B898"/>
<dbReference type="InterPro" id="IPR051093">
    <property type="entry name" value="Neuroligin/BSAL"/>
</dbReference>
<dbReference type="ESTHER" id="lotgi-v4b898">
    <property type="family name" value="Carb_B_Mollusca"/>
</dbReference>
<dbReference type="GO" id="GO:0016787">
    <property type="term" value="F:hydrolase activity"/>
    <property type="evidence" value="ECO:0007669"/>
    <property type="project" value="UniProtKB-KW"/>
</dbReference>
<dbReference type="HOGENOM" id="CLU_006586_13_0_1"/>
<dbReference type="InterPro" id="IPR029058">
    <property type="entry name" value="AB_hydrolase_fold"/>
</dbReference>
<keyword evidence="3" id="KW-0732">Signal</keyword>
<sequence>MMLRLVIVMMVVVPQITYTADPIVNTKLGNIKGSQRTVTFDGKVTVITQFLGIPFAEPPVGELRFQKPVPHAKFTSTYDATEYGLPCSQGTLSSDKLTLTKNLNKTGEDCLHLNIFVPKIVGNEKNPVMLFIYGGSFIHGASLAYDGGILASYGDVIVVTINYRLGPFGFLSTGDKELPGNAGLWDQHLAIKWVKDNIASFGGDDSRITVFGESAGGSSVSFQTLYPGNKGLFHNAIAESGAASAFWATVPASDAFDNAKKFAEKFDCDTSNSQTIVKCLQGVKNDTKIAEVSIQSLDVKWTPVLDDKFISSKTVASLKTNNAQNMFQDYNMIIGSNGFDGHLFMITLYALVTEHIKRSPTSMFPEIFRSFLKTQIKPYAADAKSLNDAVDGAFFAYTNAENPNDMNYNLKKACDFITDSLFFIPALQDTMNHALNNTKTRTYQYEFNHQYPWKPPGSEWLQGATHAGEIPYVFGFPSSISIVTPQIAKVGQPFSKVVMDYWTNFAKKGDPNNPRTVPGIWKEFTNKNRDYLYFPQTGSPEHKHHLNGRRADFFLTYLPKLLQSDNLTVLTTDCSSSANVLSTRVIHIWIIFILFFLTFMK</sequence>
<dbReference type="GeneID" id="20240789"/>
<keyword evidence="7" id="KW-1185">Reference proteome</keyword>
<dbReference type="CTD" id="20240789"/>
<evidence type="ECO:0000259" key="5">
    <source>
        <dbReference type="Pfam" id="PF00135"/>
    </source>
</evidence>
<name>V4B898_LOTGI</name>
<dbReference type="PROSITE" id="PS00122">
    <property type="entry name" value="CARBOXYLESTERASE_B_1"/>
    <property type="match status" value="1"/>
</dbReference>
<accession>V4B898</accession>
<dbReference type="OMA" id="MHALEMT"/>
<evidence type="ECO:0000256" key="3">
    <source>
        <dbReference type="RuleBase" id="RU361235"/>
    </source>
</evidence>
<dbReference type="InterPro" id="IPR019826">
    <property type="entry name" value="Carboxylesterase_B_AS"/>
</dbReference>
<keyword evidence="2 3" id="KW-0378">Hydrolase</keyword>
<organism evidence="6 7">
    <name type="scientific">Lottia gigantea</name>
    <name type="common">Giant owl limpet</name>
    <dbReference type="NCBI Taxonomy" id="225164"/>
    <lineage>
        <taxon>Eukaryota</taxon>
        <taxon>Metazoa</taxon>
        <taxon>Spiralia</taxon>
        <taxon>Lophotrochozoa</taxon>
        <taxon>Mollusca</taxon>
        <taxon>Gastropoda</taxon>
        <taxon>Patellogastropoda</taxon>
        <taxon>Lottioidea</taxon>
        <taxon>Lottiidae</taxon>
        <taxon>Lottia</taxon>
    </lineage>
</organism>
<dbReference type="Pfam" id="PF00135">
    <property type="entry name" value="COesterase"/>
    <property type="match status" value="1"/>
</dbReference>
<dbReference type="InterPro" id="IPR002018">
    <property type="entry name" value="CarbesteraseB"/>
</dbReference>
<dbReference type="SUPFAM" id="SSF53474">
    <property type="entry name" value="alpha/beta-Hydrolases"/>
    <property type="match status" value="1"/>
</dbReference>
<feature type="signal peptide" evidence="3">
    <location>
        <begin position="1"/>
        <end position="19"/>
    </location>
</feature>
<dbReference type="EC" id="3.1.1.-" evidence="3"/>
<dbReference type="Proteomes" id="UP000030746">
    <property type="component" value="Unassembled WGS sequence"/>
</dbReference>
<evidence type="ECO:0000256" key="4">
    <source>
        <dbReference type="SAM" id="Phobius"/>
    </source>
</evidence>
<keyword evidence="4" id="KW-0472">Membrane</keyword>
<gene>
    <name evidence="6" type="ORF">LOTGIDRAFT_168171</name>
</gene>
<evidence type="ECO:0000313" key="6">
    <source>
        <dbReference type="EMBL" id="ESO84914.1"/>
    </source>
</evidence>
<dbReference type="AlphaFoldDB" id="V4B898"/>
<protein>
    <recommendedName>
        <fullName evidence="3">Carboxylic ester hydrolase</fullName>
        <ecNumber evidence="3">3.1.1.-</ecNumber>
    </recommendedName>
</protein>
<comment type="similarity">
    <text evidence="1 3">Belongs to the type-B carboxylesterase/lipase family.</text>
</comment>
<dbReference type="OrthoDB" id="408631at2759"/>
<dbReference type="EMBL" id="KB203357">
    <property type="protein sequence ID" value="ESO84914.1"/>
    <property type="molecule type" value="Genomic_DNA"/>
</dbReference>
<proteinExistence type="inferred from homology"/>
<feature type="chain" id="PRO_5005148366" description="Carboxylic ester hydrolase" evidence="3">
    <location>
        <begin position="20"/>
        <end position="601"/>
    </location>
</feature>
<dbReference type="Gene3D" id="3.40.50.1820">
    <property type="entry name" value="alpha/beta hydrolase"/>
    <property type="match status" value="1"/>
</dbReference>
<feature type="transmembrane region" description="Helical" evidence="4">
    <location>
        <begin position="581"/>
        <end position="600"/>
    </location>
</feature>
<dbReference type="KEGG" id="lgi:LOTGIDRAFT_168171"/>
<evidence type="ECO:0000256" key="2">
    <source>
        <dbReference type="ARBA" id="ARBA00022801"/>
    </source>
</evidence>
<evidence type="ECO:0000256" key="1">
    <source>
        <dbReference type="ARBA" id="ARBA00005964"/>
    </source>
</evidence>
<keyword evidence="4" id="KW-1133">Transmembrane helix</keyword>
<dbReference type="PANTHER" id="PTHR43903">
    <property type="entry name" value="NEUROLIGIN"/>
    <property type="match status" value="1"/>
</dbReference>
<reference evidence="6 7" key="1">
    <citation type="journal article" date="2013" name="Nature">
        <title>Insights into bilaterian evolution from three spiralian genomes.</title>
        <authorList>
            <person name="Simakov O."/>
            <person name="Marletaz F."/>
            <person name="Cho S.J."/>
            <person name="Edsinger-Gonzales E."/>
            <person name="Havlak P."/>
            <person name="Hellsten U."/>
            <person name="Kuo D.H."/>
            <person name="Larsson T."/>
            <person name="Lv J."/>
            <person name="Arendt D."/>
            <person name="Savage R."/>
            <person name="Osoegawa K."/>
            <person name="de Jong P."/>
            <person name="Grimwood J."/>
            <person name="Chapman J.A."/>
            <person name="Shapiro H."/>
            <person name="Aerts A."/>
            <person name="Otillar R.P."/>
            <person name="Terry A.Y."/>
            <person name="Boore J.L."/>
            <person name="Grigoriev I.V."/>
            <person name="Lindberg D.R."/>
            <person name="Seaver E.C."/>
            <person name="Weisblat D.A."/>
            <person name="Putnam N.H."/>
            <person name="Rokhsar D.S."/>
        </authorList>
    </citation>
    <scope>NUCLEOTIDE SEQUENCE [LARGE SCALE GENOMIC DNA]</scope>
</reference>
<keyword evidence="4" id="KW-0812">Transmembrane</keyword>